<evidence type="ECO:0000313" key="3">
    <source>
        <dbReference type="Proteomes" id="UP000654345"/>
    </source>
</evidence>
<dbReference type="EMBL" id="BNJG01000005">
    <property type="protein sequence ID" value="GHO60413.1"/>
    <property type="molecule type" value="Genomic_DNA"/>
</dbReference>
<keyword evidence="3" id="KW-1185">Reference proteome</keyword>
<sequence length="494" mass="55046">MPDVFKILKDLELKSVGLDPETNKMQEGFFVSFRSAGLPIHKEDFQNPWSPLGVNLEKDIPKTEPADPANAPKTGSAQLDENRQLSAAIAKSQQSYLDTFQLTDDKLVMNNQYAVMPGSSKVSDAWWALITGANGVPTESELNDEMKAAYEKAKAVLMDKDDNPTPHYQAYMQYEQEYKDKVKAWHRAYSDAFTNPMKLQNWPIDGTLYHDDADEALDRWVSLGHKEEIEHALATLAAQGTDPAIALISRAKKHYINSLNEFQSVGEIPYTVMLPRTWYDPDNDDGWNEYTSDDAHSESHYQSSSTSYGGGGGFSIGFWSAGASFNHADQQSSLDMQANDLEISFKYCTVDIKRPWLDTSLLNLKNWFLMGDYKKGCISDGTMGQHLPAHATEPTFLPSIVTSLILIKDLSIRWSNWKEHWDAHSETTSASVSVGYGPFSINGTYSHHGQQSNFSADTDGESLRVPGIQLIGYVSTINPLSPAVDSSQFLTKPK</sequence>
<accession>A0ABQ3V5V5</accession>
<protein>
    <submittedName>
        <fullName evidence="2">Uncharacterized protein</fullName>
    </submittedName>
</protein>
<name>A0ABQ3V5V5_9CHLR</name>
<comment type="caution">
    <text evidence="2">The sequence shown here is derived from an EMBL/GenBank/DDBJ whole genome shotgun (WGS) entry which is preliminary data.</text>
</comment>
<gene>
    <name evidence="2" type="ORF">KSB_88880</name>
</gene>
<organism evidence="2 3">
    <name type="scientific">Ktedonobacter robiniae</name>
    <dbReference type="NCBI Taxonomy" id="2778365"/>
    <lineage>
        <taxon>Bacteria</taxon>
        <taxon>Bacillati</taxon>
        <taxon>Chloroflexota</taxon>
        <taxon>Ktedonobacteria</taxon>
        <taxon>Ktedonobacterales</taxon>
        <taxon>Ktedonobacteraceae</taxon>
        <taxon>Ktedonobacter</taxon>
    </lineage>
</organism>
<dbReference type="Proteomes" id="UP000654345">
    <property type="component" value="Unassembled WGS sequence"/>
</dbReference>
<evidence type="ECO:0000256" key="1">
    <source>
        <dbReference type="SAM" id="MobiDB-lite"/>
    </source>
</evidence>
<reference evidence="2 3" key="1">
    <citation type="journal article" date="2021" name="Int. J. Syst. Evol. Microbiol.">
        <title>Reticulibacter mediterranei gen. nov., sp. nov., within the new family Reticulibacteraceae fam. nov., and Ktedonospora formicarum gen. nov., sp. nov., Ktedonobacter robiniae sp. nov., Dictyobacter formicarum sp. nov. and Dictyobacter arantiisoli sp. nov., belonging to the class Ktedonobacteria.</title>
        <authorList>
            <person name="Yabe S."/>
            <person name="Zheng Y."/>
            <person name="Wang C.M."/>
            <person name="Sakai Y."/>
            <person name="Abe K."/>
            <person name="Yokota A."/>
            <person name="Donadio S."/>
            <person name="Cavaletti L."/>
            <person name="Monciardini P."/>
        </authorList>
    </citation>
    <scope>NUCLEOTIDE SEQUENCE [LARGE SCALE GENOMIC DNA]</scope>
    <source>
        <strain evidence="2 3">SOSP1-30</strain>
    </source>
</reference>
<dbReference type="RefSeq" id="WP_201376533.1">
    <property type="nucleotide sequence ID" value="NZ_BNJG01000005.1"/>
</dbReference>
<feature type="region of interest" description="Disordered" evidence="1">
    <location>
        <begin position="55"/>
        <end position="77"/>
    </location>
</feature>
<evidence type="ECO:0000313" key="2">
    <source>
        <dbReference type="EMBL" id="GHO60413.1"/>
    </source>
</evidence>
<proteinExistence type="predicted"/>
<feature type="compositionally biased region" description="Basic and acidic residues" evidence="1">
    <location>
        <begin position="56"/>
        <end position="65"/>
    </location>
</feature>